<dbReference type="InterPro" id="IPR025263">
    <property type="entry name" value="YhdP_central"/>
</dbReference>
<evidence type="ECO:0000259" key="2">
    <source>
        <dbReference type="Pfam" id="PF13116"/>
    </source>
</evidence>
<dbReference type="RefSeq" id="WP_027673409.1">
    <property type="nucleotide sequence ID" value="NZ_CP039691.1"/>
</dbReference>
<evidence type="ECO:0000313" key="6">
    <source>
        <dbReference type="Proteomes" id="UP000826513"/>
    </source>
</evidence>
<feature type="transmembrane region" description="Helical" evidence="1">
    <location>
        <begin position="48"/>
        <end position="67"/>
    </location>
</feature>
<keyword evidence="1" id="KW-0472">Membrane</keyword>
<name>A0A4D7DPA3_9HYPH</name>
<organism evidence="3 5">
    <name type="scientific">Agrobacterium larrymoorei</name>
    <dbReference type="NCBI Taxonomy" id="160699"/>
    <lineage>
        <taxon>Bacteria</taxon>
        <taxon>Pseudomonadati</taxon>
        <taxon>Pseudomonadota</taxon>
        <taxon>Alphaproteobacteria</taxon>
        <taxon>Hyphomicrobiales</taxon>
        <taxon>Rhizobiaceae</taxon>
        <taxon>Rhizobium/Agrobacterium group</taxon>
        <taxon>Agrobacterium</taxon>
    </lineage>
</organism>
<reference evidence="3 5" key="1">
    <citation type="submission" date="2019-04" db="EMBL/GenBank/DDBJ databases">
        <title>Complete genome sequence of Agrobacterium larrymoorei CFBP5473.</title>
        <authorList>
            <person name="Haryono M."/>
            <person name="Chou L."/>
            <person name="Lin Y.-C."/>
            <person name="Lai E.-M."/>
            <person name="Kuo C.-H."/>
        </authorList>
    </citation>
    <scope>NUCLEOTIDE SEQUENCE [LARGE SCALE GENOMIC DNA]</scope>
    <source>
        <strain evidence="3 5">CFBP5473</strain>
    </source>
</reference>
<reference evidence="4 6" key="2">
    <citation type="submission" date="2021-03" db="EMBL/GenBank/DDBJ databases">
        <title>Rapid diversification of plasmids in a genus of pathogenic and nitrogen fixing bacteria.</title>
        <authorList>
            <person name="Weisberg A.J."/>
            <person name="Miller M."/>
            <person name="Ream W."/>
            <person name="Grunwald N.J."/>
            <person name="Chang J.H."/>
        </authorList>
    </citation>
    <scope>NUCLEOTIDE SEQUENCE [LARGE SCALE GENOMIC DNA]</scope>
    <source>
        <strain evidence="4 6">AF3.44</strain>
    </source>
</reference>
<proteinExistence type="predicted"/>
<gene>
    <name evidence="3" type="ORF">CFBP5473_06845</name>
    <name evidence="4" type="ORF">J5285_12855</name>
</gene>
<dbReference type="Proteomes" id="UP000826513">
    <property type="component" value="Chromosome 1"/>
</dbReference>
<sequence>MAEIRGEKVNFSKRDIVPLHTMPSAQAEDPIIVHCPAPRSMVRAFTKFFAALVFLAFLSVGGIILSIETGSVDNALSGQAQQALERALGPRYEARIGSTAVRFASGFRLALVAQDVDIIDKDSGQHLSRARSIGMALDPLSLLAGHVSVQALEANGMELDTALLPKGQGFDFSQINVASVPAMLENAFAELDMLSQTFQRSGTEEIDLSDIAIRLPPRPDGKPRTLTLSDLSLVPDGEGGYTLDGNVGFNGQVAELALGATATNGSIDNFTARLDGFDIGPLLEQHDSAGLMHQGLNVKTGVNIVASRGGSEQKPSLAVSLGVGNGELYMGGEVQPVSGGIINARYDFDNRVVAVENSRLTFGRTVLPLHGQIRDNDAGFDLALRVEQATAVADAGGEEPVTFNIKADGTYDKATHQIDVPALYVSGPLGDMAGSLKVKFGDASPEISFGGQIPKMETTAVKQLWPFWMARKARPWVISNLFGGTVRNGSIAVFIPAGRMCGPDCPLELYGNELQIKFDVENTRLNIAGDIPPLRDTNAHFELVGEKIDVKVAKATSFFPSNRNLALENSSFSIKNVYSKPLMADLDLNVSGSADTVAELASFQPINALKDTEFKPGDFSGTVKAHAKATVGLLNSQSPPPPVWSADLDLNDVSLAHPIANRKVTSVDGSLKLNNDTLKLVGKGRIDDVAMNIDLTQPVGKTSQTARKLTLKAVLEPGQIAKLAPELSTVLGGTTLLQIDSTDPQKQDVKLDLSNASIVLPGIGWSKGVGIPAGATFQMETVDSRSNIRNFALKGDGFGAAGDLAFDKSGLVSANFSRFQLSPQDDYAVSLSAAKKSYTVSVSGKSADLRPIIARLRNSESGQGGGASSASGAGDSGDMGSFTIKADLDRVYGFNDETMSNVNATINLRGGKVRTIDFKAVSSRGQAVVAQTTNRGDGGTVNLTSSDAGSFARFTNLYTRIRGGLLNLALTTSDGTNWSGSLDLRNFSVLNEAKLQDIVATPSGQDGRSLNAAVRRNIDVSSEKFQRGFARVVYVNGVIALENGVVRGEQIGATFQGVVKDQNNNIDMTGTFMPAYGLNRLFGELPFIGIFLGNGRDRGLLGITFKLTGPTATPRLTINPLSLIAPGVFRQIFEFQ</sequence>
<dbReference type="EMBL" id="CP072167">
    <property type="protein sequence ID" value="QYA06897.1"/>
    <property type="molecule type" value="Genomic_DNA"/>
</dbReference>
<feature type="domain" description="YhdP central" evidence="2">
    <location>
        <begin position="368"/>
        <end position="865"/>
    </location>
</feature>
<dbReference type="EMBL" id="CP039691">
    <property type="protein sequence ID" value="QCI97657.1"/>
    <property type="molecule type" value="Genomic_DNA"/>
</dbReference>
<dbReference type="AlphaFoldDB" id="A0A4D7DPA3"/>
<protein>
    <submittedName>
        <fullName evidence="3">DUF3971 domain-containing protein</fullName>
    </submittedName>
</protein>
<keyword evidence="1" id="KW-1133">Transmembrane helix</keyword>
<keyword evidence="1" id="KW-0812">Transmembrane</keyword>
<dbReference type="Pfam" id="PF13116">
    <property type="entry name" value="YhdP"/>
    <property type="match status" value="1"/>
</dbReference>
<evidence type="ECO:0000256" key="1">
    <source>
        <dbReference type="SAM" id="Phobius"/>
    </source>
</evidence>
<evidence type="ECO:0000313" key="5">
    <source>
        <dbReference type="Proteomes" id="UP000298545"/>
    </source>
</evidence>
<evidence type="ECO:0000313" key="4">
    <source>
        <dbReference type="EMBL" id="QYA06897.1"/>
    </source>
</evidence>
<evidence type="ECO:0000313" key="3">
    <source>
        <dbReference type="EMBL" id="QCI97657.1"/>
    </source>
</evidence>
<dbReference type="OrthoDB" id="7161641at2"/>
<keyword evidence="6" id="KW-1185">Reference proteome</keyword>
<dbReference type="STRING" id="1367849.GCA_000518585_00519"/>
<dbReference type="KEGG" id="alf:CFBP5473_06845"/>
<accession>A0A4D7DPA3</accession>
<dbReference type="Proteomes" id="UP000298545">
    <property type="component" value="Chromosome circular"/>
</dbReference>